<sequence length="417" mass="46031">MVTAMLQRALRASAHHLSASSSHHQIHQTTTRGLASGRSVVSKYLSGDDDSPYDANDAAFDASNRPRKFNSKSSNNNARGSSPGKLQNSSTKQFNLLATAGSGEASTEANGAENGTRKRTAPKQEWRHRPSHYTAFRPNGNKKWWKEMDRASFRKLLDECMAVGKVSSVLRKSSKALNFLIRACKETADDTTAVALLEEFTGRGHVASSVTHNHLLATFLAADKVDAARAQLTQMEADGLATTFSFTLLMKHLLLKSTSKNDDFEATTTSTNHEQLNDVLAIFNEYLEARDSRAKWNNPLLHFPTDAIYVLAARAAKQLGAHDDLLEIYNECPVTTAVDVKKEIAKLAIASCDDQGDWKAAVLLYDELTPKLDTETNIALYEHVVKIVARAGEFEQALDVNGGDWYRLNRTDRGWGF</sequence>
<feature type="region of interest" description="Disordered" evidence="2">
    <location>
        <begin position="15"/>
        <end position="128"/>
    </location>
</feature>
<dbReference type="InterPro" id="IPR011990">
    <property type="entry name" value="TPR-like_helical_dom_sf"/>
</dbReference>
<dbReference type="EMBL" id="GL376634">
    <property type="status" value="NOT_ANNOTATED_CDS"/>
    <property type="molecule type" value="Genomic_DNA"/>
</dbReference>
<evidence type="ECO:0000256" key="1">
    <source>
        <dbReference type="ARBA" id="ARBA00022737"/>
    </source>
</evidence>
<proteinExistence type="predicted"/>
<reference evidence="4" key="2">
    <citation type="submission" date="2010-04" db="EMBL/GenBank/DDBJ databases">
        <authorList>
            <person name="Buell R."/>
            <person name="Hamilton J."/>
            <person name="Hostetler J."/>
        </authorList>
    </citation>
    <scope>NUCLEOTIDE SEQUENCE [LARGE SCALE GENOMIC DNA]</scope>
    <source>
        <strain evidence="4">DAOM:BR144</strain>
    </source>
</reference>
<protein>
    <recommendedName>
        <fullName evidence="5">Pentacotripeptide-repeat region of PRORP domain-containing protein</fullName>
    </recommendedName>
</protein>
<dbReference type="PANTHER" id="PTHR47447:SF17">
    <property type="entry name" value="OS12G0638900 PROTEIN"/>
    <property type="match status" value="1"/>
</dbReference>
<keyword evidence="4" id="KW-1185">Reference proteome</keyword>
<dbReference type="EnsemblProtists" id="PYU1_T001757">
    <property type="protein sequence ID" value="PYU1_T001757"/>
    <property type="gene ID" value="PYU1_G001756"/>
</dbReference>
<dbReference type="VEuPathDB" id="FungiDB:PYU1_G001756"/>
<evidence type="ECO:0000256" key="2">
    <source>
        <dbReference type="SAM" id="MobiDB-lite"/>
    </source>
</evidence>
<organism evidence="3 4">
    <name type="scientific">Globisporangium ultimum (strain ATCC 200006 / CBS 805.95 / DAOM BR144)</name>
    <name type="common">Pythium ultimum</name>
    <dbReference type="NCBI Taxonomy" id="431595"/>
    <lineage>
        <taxon>Eukaryota</taxon>
        <taxon>Sar</taxon>
        <taxon>Stramenopiles</taxon>
        <taxon>Oomycota</taxon>
        <taxon>Peronosporomycetes</taxon>
        <taxon>Pythiales</taxon>
        <taxon>Pythiaceae</taxon>
        <taxon>Globisporangium</taxon>
    </lineage>
</organism>
<dbReference type="Proteomes" id="UP000019132">
    <property type="component" value="Unassembled WGS sequence"/>
</dbReference>
<dbReference type="Gene3D" id="1.25.40.10">
    <property type="entry name" value="Tetratricopeptide repeat domain"/>
    <property type="match status" value="1"/>
</dbReference>
<evidence type="ECO:0008006" key="5">
    <source>
        <dbReference type="Google" id="ProtNLM"/>
    </source>
</evidence>
<dbReference type="STRING" id="431595.K3W9W6"/>
<dbReference type="InParanoid" id="K3W9W6"/>
<name>K3W9W6_GLOUD</name>
<dbReference type="PANTHER" id="PTHR47447">
    <property type="entry name" value="OS03G0856100 PROTEIN"/>
    <property type="match status" value="1"/>
</dbReference>
<reference evidence="4" key="1">
    <citation type="journal article" date="2010" name="Genome Biol.">
        <title>Genome sequence of the necrotrophic plant pathogen Pythium ultimum reveals original pathogenicity mechanisms and effector repertoire.</title>
        <authorList>
            <person name="Levesque C.A."/>
            <person name="Brouwer H."/>
            <person name="Cano L."/>
            <person name="Hamilton J.P."/>
            <person name="Holt C."/>
            <person name="Huitema E."/>
            <person name="Raffaele S."/>
            <person name="Robideau G.P."/>
            <person name="Thines M."/>
            <person name="Win J."/>
            <person name="Zerillo M.M."/>
            <person name="Beakes G.W."/>
            <person name="Boore J.L."/>
            <person name="Busam D."/>
            <person name="Dumas B."/>
            <person name="Ferriera S."/>
            <person name="Fuerstenberg S.I."/>
            <person name="Gachon C.M."/>
            <person name="Gaulin E."/>
            <person name="Govers F."/>
            <person name="Grenville-Briggs L."/>
            <person name="Horner N."/>
            <person name="Hostetler J."/>
            <person name="Jiang R.H."/>
            <person name="Johnson J."/>
            <person name="Krajaejun T."/>
            <person name="Lin H."/>
            <person name="Meijer H.J."/>
            <person name="Moore B."/>
            <person name="Morris P."/>
            <person name="Phuntmart V."/>
            <person name="Puiu D."/>
            <person name="Shetty J."/>
            <person name="Stajich J.E."/>
            <person name="Tripathy S."/>
            <person name="Wawra S."/>
            <person name="van West P."/>
            <person name="Whitty B.R."/>
            <person name="Coutinho P.M."/>
            <person name="Henrissat B."/>
            <person name="Martin F."/>
            <person name="Thomas P.D."/>
            <person name="Tyler B.M."/>
            <person name="De Vries R.P."/>
            <person name="Kamoun S."/>
            <person name="Yandell M."/>
            <person name="Tisserat N."/>
            <person name="Buell C.R."/>
        </authorList>
    </citation>
    <scope>NUCLEOTIDE SEQUENCE</scope>
    <source>
        <strain evidence="4">DAOM:BR144</strain>
    </source>
</reference>
<evidence type="ECO:0000313" key="4">
    <source>
        <dbReference type="Proteomes" id="UP000019132"/>
    </source>
</evidence>
<reference evidence="3" key="3">
    <citation type="submission" date="2015-02" db="UniProtKB">
        <authorList>
            <consortium name="EnsemblProtists"/>
        </authorList>
    </citation>
    <scope>IDENTIFICATION</scope>
    <source>
        <strain evidence="3">DAOM BR144</strain>
    </source>
</reference>
<dbReference type="HOGENOM" id="CLU_659699_0_0_1"/>
<accession>K3W9W6</accession>
<evidence type="ECO:0000313" key="3">
    <source>
        <dbReference type="EnsemblProtists" id="PYU1_T001757"/>
    </source>
</evidence>
<feature type="compositionally biased region" description="Polar residues" evidence="2">
    <location>
        <begin position="71"/>
        <end position="96"/>
    </location>
</feature>
<keyword evidence="1" id="KW-0677">Repeat</keyword>
<dbReference type="AlphaFoldDB" id="K3W9W6"/>
<dbReference type="eggNOG" id="KOG4197">
    <property type="taxonomic scope" value="Eukaryota"/>
</dbReference>